<reference evidence="2 3" key="1">
    <citation type="submission" date="2009-09" db="EMBL/GenBank/DDBJ databases">
        <authorList>
            <person name="Qin X."/>
            <person name="Bachman B."/>
            <person name="Battles P."/>
            <person name="Bell A."/>
            <person name="Bess C."/>
            <person name="Bickham C."/>
            <person name="Chaboub L."/>
            <person name="Chen D."/>
            <person name="Coyle M."/>
            <person name="Deiros D.R."/>
            <person name="Dinh H."/>
            <person name="Forbes L."/>
            <person name="Fowler G."/>
            <person name="Francisco L."/>
            <person name="Fu Q."/>
            <person name="Gubbala S."/>
            <person name="Hale W."/>
            <person name="Han Y."/>
            <person name="Hemphill L."/>
            <person name="Highlander S.K."/>
            <person name="Hirani K."/>
            <person name="Hogues M."/>
            <person name="Jackson L."/>
            <person name="Jakkamsetti A."/>
            <person name="Javaid M."/>
            <person name="Jiang H."/>
            <person name="Korchina V."/>
            <person name="Kovar C."/>
            <person name="Lara F."/>
            <person name="Lee S."/>
            <person name="Mata R."/>
            <person name="Mathew T."/>
            <person name="Moen C."/>
            <person name="Morales K."/>
            <person name="Munidasa M."/>
            <person name="Nazareth L."/>
            <person name="Ngo R."/>
            <person name="Nguyen L."/>
            <person name="Okwuonu G."/>
            <person name="Ongeri F."/>
            <person name="Patil S."/>
            <person name="Petrosino J."/>
            <person name="Pham C."/>
            <person name="Pham P."/>
            <person name="Pu L.-L."/>
            <person name="Puazo M."/>
            <person name="Raj R."/>
            <person name="Reid J."/>
            <person name="Rouhana J."/>
            <person name="Saada N."/>
            <person name="Shang Y."/>
            <person name="Simmons D."/>
            <person name="Thornton R."/>
            <person name="Warren J."/>
            <person name="Weissenberger G."/>
            <person name="Zhang J."/>
            <person name="Zhang L."/>
            <person name="Zhou C."/>
            <person name="Zhu D."/>
            <person name="Muzny D."/>
            <person name="Worley K."/>
            <person name="Gibbs R."/>
        </authorList>
    </citation>
    <scope>NUCLEOTIDE SEQUENCE [LARGE SCALE GENOMIC DNA]</scope>
    <source>
        <strain evidence="2 3">DSM 13335</strain>
    </source>
</reference>
<comment type="caution">
    <text evidence="2">The sequence shown here is derived from an EMBL/GenBank/DDBJ whole genome shotgun (WGS) entry which is preliminary data.</text>
</comment>
<name>C8PB79_9LACO</name>
<dbReference type="InterPro" id="IPR012507">
    <property type="entry name" value="YibE_F"/>
</dbReference>
<dbReference type="PANTHER" id="PTHR41771:SF1">
    <property type="entry name" value="MEMBRANE PROTEIN"/>
    <property type="match status" value="1"/>
</dbReference>
<evidence type="ECO:0000256" key="1">
    <source>
        <dbReference type="SAM" id="Phobius"/>
    </source>
</evidence>
<protein>
    <submittedName>
        <fullName evidence="2">YibE/F-like protein</fullName>
    </submittedName>
</protein>
<evidence type="ECO:0000313" key="3">
    <source>
        <dbReference type="Proteomes" id="UP000004115"/>
    </source>
</evidence>
<keyword evidence="3" id="KW-1185">Reference proteome</keyword>
<keyword evidence="1" id="KW-0812">Transmembrane</keyword>
<accession>C8PB79</accession>
<dbReference type="PIRSF" id="PIRSF031503">
    <property type="entry name" value="UCP031503_mp"/>
    <property type="match status" value="1"/>
</dbReference>
<evidence type="ECO:0000313" key="2">
    <source>
        <dbReference type="EMBL" id="EEW52028.1"/>
    </source>
</evidence>
<sequence length="251" mass="27325">MHMNNIFVLLLLLLLGLMILVGGKTGLKSYLSIIINALLIILVALLISWGINIIGVAIVFIPLKLATIIYLGTHDYKVARNSFLTALAISCIVIVLIIMFEYVAQAAGFGDQSGEELVGLSLQAGISFPQISIVVAIFSTLGAIAEASVAMSAGILELKRHDKDITIRQIFKSAEQMGDDILGTAINTILFGFFGSFLPLFIWFMRLNYSLVEILNDKLFVSEALIVVYSFVGVLLTIPLTTIFLVKGLKK</sequence>
<feature type="transmembrane region" description="Helical" evidence="1">
    <location>
        <begin position="181"/>
        <end position="204"/>
    </location>
</feature>
<feature type="transmembrane region" description="Helical" evidence="1">
    <location>
        <begin position="33"/>
        <end position="61"/>
    </location>
</feature>
<keyword evidence="1" id="KW-0472">Membrane</keyword>
<dbReference type="PATRIC" id="fig|525328.13.peg.757"/>
<keyword evidence="1" id="KW-1133">Transmembrane helix</keyword>
<dbReference type="Pfam" id="PF07907">
    <property type="entry name" value="YibE_F"/>
    <property type="match status" value="1"/>
</dbReference>
<feature type="transmembrane region" description="Helical" evidence="1">
    <location>
        <begin position="224"/>
        <end position="246"/>
    </location>
</feature>
<gene>
    <name evidence="2" type="ORF">HMPREF0520_0349</name>
</gene>
<proteinExistence type="predicted"/>
<feature type="transmembrane region" description="Helical" evidence="1">
    <location>
        <begin position="82"/>
        <end position="104"/>
    </location>
</feature>
<organism evidence="2 3">
    <name type="scientific">Lactobacillus iners DSM 13335</name>
    <dbReference type="NCBI Taxonomy" id="525328"/>
    <lineage>
        <taxon>Bacteria</taxon>
        <taxon>Bacillati</taxon>
        <taxon>Bacillota</taxon>
        <taxon>Bacilli</taxon>
        <taxon>Lactobacillales</taxon>
        <taxon>Lactobacillaceae</taxon>
        <taxon>Lactobacillus</taxon>
    </lineage>
</organism>
<dbReference type="Proteomes" id="UP000004115">
    <property type="component" value="Unassembled WGS sequence"/>
</dbReference>
<dbReference type="AlphaFoldDB" id="C8PB79"/>
<dbReference type="PANTHER" id="PTHR41771">
    <property type="entry name" value="MEMBRANE PROTEIN-RELATED"/>
    <property type="match status" value="1"/>
</dbReference>
<dbReference type="InterPro" id="IPR014564">
    <property type="entry name" value="UCP031503_TM"/>
</dbReference>
<dbReference type="EMBL" id="ACLN01000004">
    <property type="protein sequence ID" value="EEW52028.1"/>
    <property type="molecule type" value="Genomic_DNA"/>
</dbReference>
<dbReference type="HOGENOM" id="CLU_071016_0_0_9"/>
<feature type="transmembrane region" description="Helical" evidence="1">
    <location>
        <begin position="131"/>
        <end position="156"/>
    </location>
</feature>